<sequence>MITDAIKYINNRVLQAALGCKFLSKDYKNKIVHVRSLIGKFKKIGNLYKYLGRFNNSYGNTICCD</sequence>
<organism evidence="1 2">
    <name type="scientific">Clostridium polyendosporum</name>
    <dbReference type="NCBI Taxonomy" id="69208"/>
    <lineage>
        <taxon>Bacteria</taxon>
        <taxon>Bacillati</taxon>
        <taxon>Bacillota</taxon>
        <taxon>Clostridia</taxon>
        <taxon>Eubacteriales</taxon>
        <taxon>Clostridiaceae</taxon>
        <taxon>Clostridium</taxon>
    </lineage>
</organism>
<comment type="caution">
    <text evidence="1">The sequence shown here is derived from an EMBL/GenBank/DDBJ whole genome shotgun (WGS) entry which is preliminary data.</text>
</comment>
<dbReference type="Proteomes" id="UP000679179">
    <property type="component" value="Unassembled WGS sequence"/>
</dbReference>
<dbReference type="AlphaFoldDB" id="A0A919RZG1"/>
<evidence type="ECO:0000313" key="1">
    <source>
        <dbReference type="EMBL" id="GIM28438.1"/>
    </source>
</evidence>
<evidence type="ECO:0000313" key="2">
    <source>
        <dbReference type="Proteomes" id="UP000679179"/>
    </source>
</evidence>
<reference evidence="1" key="1">
    <citation type="submission" date="2021-03" db="EMBL/GenBank/DDBJ databases">
        <title>Taxonomic study of Clostridium polyendosporum from meadow-gley soil under rice.</title>
        <authorList>
            <person name="Kobayashi H."/>
            <person name="Tanizawa Y."/>
            <person name="Yagura M."/>
        </authorList>
    </citation>
    <scope>NUCLEOTIDE SEQUENCE</scope>
    <source>
        <strain evidence="1">JCM 30710</strain>
    </source>
</reference>
<dbReference type="EMBL" id="BOPZ01000006">
    <property type="protein sequence ID" value="GIM28438.1"/>
    <property type="molecule type" value="Genomic_DNA"/>
</dbReference>
<protein>
    <submittedName>
        <fullName evidence="1">Uncharacterized protein</fullName>
    </submittedName>
</protein>
<keyword evidence="2" id="KW-1185">Reference proteome</keyword>
<proteinExistence type="predicted"/>
<dbReference type="RefSeq" id="WP_212903165.1">
    <property type="nucleotide sequence ID" value="NZ_BOPZ01000006.1"/>
</dbReference>
<accession>A0A919RZG1</accession>
<gene>
    <name evidence="1" type="ORF">CPJCM30710_11040</name>
</gene>
<name>A0A919RZG1_9CLOT</name>